<evidence type="ECO:0000256" key="1">
    <source>
        <dbReference type="ARBA" id="ARBA00022801"/>
    </source>
</evidence>
<dbReference type="GO" id="GO:0016491">
    <property type="term" value="F:oxidoreductase activity"/>
    <property type="evidence" value="ECO:0007669"/>
    <property type="project" value="InterPro"/>
</dbReference>
<organism evidence="3 4">
    <name type="scientific">Panacagrimonas perspica</name>
    <dbReference type="NCBI Taxonomy" id="381431"/>
    <lineage>
        <taxon>Bacteria</taxon>
        <taxon>Pseudomonadati</taxon>
        <taxon>Pseudomonadota</taxon>
        <taxon>Gammaproteobacteria</taxon>
        <taxon>Nevskiales</taxon>
        <taxon>Nevskiaceae</taxon>
        <taxon>Panacagrimonas</taxon>
    </lineage>
</organism>
<gene>
    <name evidence="3" type="ORF">DFR24_3594</name>
</gene>
<comment type="caution">
    <text evidence="3">The sequence shown here is derived from an EMBL/GenBank/DDBJ whole genome shotgun (WGS) entry which is preliminary data.</text>
</comment>
<name>A0A4R7NYY9_9GAMM</name>
<evidence type="ECO:0000313" key="3">
    <source>
        <dbReference type="EMBL" id="TDU26565.1"/>
    </source>
</evidence>
<evidence type="ECO:0000313" key="4">
    <source>
        <dbReference type="Proteomes" id="UP000295341"/>
    </source>
</evidence>
<dbReference type="PROSITE" id="PS51257">
    <property type="entry name" value="PROKAR_LIPOPROTEIN"/>
    <property type="match status" value="1"/>
</dbReference>
<evidence type="ECO:0000259" key="2">
    <source>
        <dbReference type="PROSITE" id="PS00498"/>
    </source>
</evidence>
<dbReference type="PROSITE" id="PS00498">
    <property type="entry name" value="TYROSINASE_2"/>
    <property type="match status" value="1"/>
</dbReference>
<dbReference type="PANTHER" id="PTHR48081">
    <property type="entry name" value="AB HYDROLASE SUPERFAMILY PROTEIN C4A8.06C"/>
    <property type="match status" value="1"/>
</dbReference>
<keyword evidence="4" id="KW-1185">Reference proteome</keyword>
<reference evidence="3 4" key="1">
    <citation type="submission" date="2019-03" db="EMBL/GenBank/DDBJ databases">
        <title>Genomic Encyclopedia of Type Strains, Phase IV (KMG-IV): sequencing the most valuable type-strain genomes for metagenomic binning, comparative biology and taxonomic classification.</title>
        <authorList>
            <person name="Goeker M."/>
        </authorList>
    </citation>
    <scope>NUCLEOTIDE SEQUENCE [LARGE SCALE GENOMIC DNA]</scope>
    <source>
        <strain evidence="3 4">DSM 26377</strain>
    </source>
</reference>
<accession>A0A4R7NYY9</accession>
<dbReference type="SUPFAM" id="SSF53474">
    <property type="entry name" value="alpha/beta-Hydrolases"/>
    <property type="match status" value="1"/>
</dbReference>
<dbReference type="GO" id="GO:0016787">
    <property type="term" value="F:hydrolase activity"/>
    <property type="evidence" value="ECO:0007669"/>
    <property type="project" value="UniProtKB-KW"/>
</dbReference>
<dbReference type="Pfam" id="PF20434">
    <property type="entry name" value="BD-FAE"/>
    <property type="match status" value="1"/>
</dbReference>
<dbReference type="Proteomes" id="UP000295341">
    <property type="component" value="Unassembled WGS sequence"/>
</dbReference>
<keyword evidence="1" id="KW-0378">Hydrolase</keyword>
<dbReference type="AlphaFoldDB" id="A0A4R7NYY9"/>
<proteinExistence type="predicted"/>
<protein>
    <submittedName>
        <fullName evidence="3">Acetyl esterase/lipase</fullName>
    </submittedName>
</protein>
<dbReference type="InterPro" id="IPR002227">
    <property type="entry name" value="Tyrosinase_Cu-bd"/>
</dbReference>
<sequence length="292" mass="31264">MSTFSRLHAILSGVGLLLVGCSSHLGKPATPAPAALHTDFEVRTDLVFTPDDAPRKLLADAYIPNGDGPWPGVLLIHGGGWEAGDRDQVASIARRLARRGFVVFNTTYRLAPKDVFPAQLQDVQQALSWMQSHAAELRMRPERIGAFGYSAGAHLAALLGTLSPGDALAATPRVAAVVAGGTPSDLTKFKGGKLVPQFLGTNWKTDPEAYRRASPVTYISRDDPPFFIYHGGWDKLVPVDHAEDLHAGLLAAGVRSELFILKGRGHITAFLTDGAAFEAAASFLDRELRAPP</sequence>
<dbReference type="InterPro" id="IPR050300">
    <property type="entry name" value="GDXG_lipolytic_enzyme"/>
</dbReference>
<dbReference type="InterPro" id="IPR029058">
    <property type="entry name" value="AB_hydrolase_fold"/>
</dbReference>
<dbReference type="PANTHER" id="PTHR48081:SF13">
    <property type="entry name" value="ALPHA_BETA HYDROLASE"/>
    <property type="match status" value="1"/>
</dbReference>
<dbReference type="EMBL" id="SOBT01000010">
    <property type="protein sequence ID" value="TDU26565.1"/>
    <property type="molecule type" value="Genomic_DNA"/>
</dbReference>
<dbReference type="RefSeq" id="WP_246051701.1">
    <property type="nucleotide sequence ID" value="NZ_MWIN01000007.1"/>
</dbReference>
<feature type="domain" description="Tyrosinase copper-binding" evidence="2">
    <location>
        <begin position="223"/>
        <end position="234"/>
    </location>
</feature>
<dbReference type="Gene3D" id="3.40.50.1820">
    <property type="entry name" value="alpha/beta hydrolase"/>
    <property type="match status" value="1"/>
</dbReference>
<dbReference type="InterPro" id="IPR049492">
    <property type="entry name" value="BD-FAE-like_dom"/>
</dbReference>